<comment type="similarity">
    <text evidence="4">Belongs to the peptidase S8 family.</text>
</comment>
<dbReference type="PANTHER" id="PTHR42884:SF14">
    <property type="entry name" value="NEUROENDOCRINE CONVERTASE 1"/>
    <property type="match status" value="1"/>
</dbReference>
<gene>
    <name evidence="7" type="ORF">GCM10011289_23200</name>
</gene>
<evidence type="ECO:0000256" key="2">
    <source>
        <dbReference type="ARBA" id="ARBA00022801"/>
    </source>
</evidence>
<feature type="active site" description="Charge relay system" evidence="4">
    <location>
        <position position="178"/>
    </location>
</feature>
<dbReference type="InterPro" id="IPR036852">
    <property type="entry name" value="Peptidase_S8/S53_dom_sf"/>
</dbReference>
<dbReference type="GO" id="GO:0004252">
    <property type="term" value="F:serine-type endopeptidase activity"/>
    <property type="evidence" value="ECO:0007669"/>
    <property type="project" value="UniProtKB-UniRule"/>
</dbReference>
<evidence type="ECO:0000313" key="7">
    <source>
        <dbReference type="EMBL" id="GGY19114.1"/>
    </source>
</evidence>
<keyword evidence="2 4" id="KW-0378">Hydrolase</keyword>
<dbReference type="AlphaFoldDB" id="A0A918UAI9"/>
<feature type="active site" description="Charge relay system" evidence="4">
    <location>
        <position position="263"/>
    </location>
</feature>
<organism evidence="7 8">
    <name type="scientific">Paludibacterium paludis</name>
    <dbReference type="NCBI Taxonomy" id="1225769"/>
    <lineage>
        <taxon>Bacteria</taxon>
        <taxon>Pseudomonadati</taxon>
        <taxon>Pseudomonadota</taxon>
        <taxon>Betaproteobacteria</taxon>
        <taxon>Neisseriales</taxon>
        <taxon>Chromobacteriaceae</taxon>
        <taxon>Paludibacterium</taxon>
    </lineage>
</organism>
<feature type="region of interest" description="Disordered" evidence="5">
    <location>
        <begin position="231"/>
        <end position="252"/>
    </location>
</feature>
<keyword evidence="3 4" id="KW-0720">Serine protease</keyword>
<dbReference type="Gene3D" id="3.40.50.200">
    <property type="entry name" value="Peptidase S8/S53 domain"/>
    <property type="match status" value="1"/>
</dbReference>
<dbReference type="GO" id="GO:0016485">
    <property type="term" value="P:protein processing"/>
    <property type="evidence" value="ECO:0007669"/>
    <property type="project" value="TreeGrafter"/>
</dbReference>
<dbReference type="PRINTS" id="PR00723">
    <property type="entry name" value="SUBTILISIN"/>
</dbReference>
<dbReference type="PROSITE" id="PS00138">
    <property type="entry name" value="SUBTILASE_SER"/>
    <property type="match status" value="1"/>
</dbReference>
<dbReference type="RefSeq" id="WP_189534464.1">
    <property type="nucleotide sequence ID" value="NZ_BMYX01000013.1"/>
</dbReference>
<evidence type="ECO:0000256" key="5">
    <source>
        <dbReference type="SAM" id="MobiDB-lite"/>
    </source>
</evidence>
<dbReference type="PROSITE" id="PS00137">
    <property type="entry name" value="SUBTILASE_HIS"/>
    <property type="match status" value="1"/>
</dbReference>
<protein>
    <recommendedName>
        <fullName evidence="6">Peptidase S8/S53 domain-containing protein</fullName>
    </recommendedName>
</protein>
<keyword evidence="8" id="KW-1185">Reference proteome</keyword>
<reference evidence="7" key="2">
    <citation type="submission" date="2020-09" db="EMBL/GenBank/DDBJ databases">
        <authorList>
            <person name="Sun Q."/>
            <person name="Kim S."/>
        </authorList>
    </citation>
    <scope>NUCLEOTIDE SEQUENCE</scope>
    <source>
        <strain evidence="7">KCTC 32182</strain>
    </source>
</reference>
<dbReference type="PROSITE" id="PS51892">
    <property type="entry name" value="SUBTILASE"/>
    <property type="match status" value="1"/>
</dbReference>
<accession>A0A918UAI9</accession>
<dbReference type="GO" id="GO:0016020">
    <property type="term" value="C:membrane"/>
    <property type="evidence" value="ECO:0007669"/>
    <property type="project" value="TreeGrafter"/>
</dbReference>
<keyword evidence="1 4" id="KW-0645">Protease</keyword>
<name>A0A918UAI9_9NEIS</name>
<evidence type="ECO:0000256" key="4">
    <source>
        <dbReference type="PROSITE-ProRule" id="PRU01240"/>
    </source>
</evidence>
<feature type="domain" description="Peptidase S8/S53" evidence="6">
    <location>
        <begin position="171"/>
        <end position="507"/>
    </location>
</feature>
<dbReference type="InterPro" id="IPR000209">
    <property type="entry name" value="Peptidase_S8/S53_dom"/>
</dbReference>
<evidence type="ECO:0000256" key="3">
    <source>
        <dbReference type="ARBA" id="ARBA00022825"/>
    </source>
</evidence>
<reference evidence="7" key="1">
    <citation type="journal article" date="2014" name="Int. J. Syst. Evol. Microbiol.">
        <title>Complete genome sequence of Corynebacterium casei LMG S-19264T (=DSM 44701T), isolated from a smear-ripened cheese.</title>
        <authorList>
            <consortium name="US DOE Joint Genome Institute (JGI-PGF)"/>
            <person name="Walter F."/>
            <person name="Albersmeier A."/>
            <person name="Kalinowski J."/>
            <person name="Ruckert C."/>
        </authorList>
    </citation>
    <scope>NUCLEOTIDE SEQUENCE</scope>
    <source>
        <strain evidence="7">KCTC 32182</strain>
    </source>
</reference>
<dbReference type="Proteomes" id="UP000645257">
    <property type="component" value="Unassembled WGS sequence"/>
</dbReference>
<dbReference type="Pfam" id="PF00082">
    <property type="entry name" value="Peptidase_S8"/>
    <property type="match status" value="1"/>
</dbReference>
<dbReference type="InterPro" id="IPR022398">
    <property type="entry name" value="Peptidase_S8_His-AS"/>
</dbReference>
<dbReference type="InterPro" id="IPR015500">
    <property type="entry name" value="Peptidase_S8_subtilisin-rel"/>
</dbReference>
<dbReference type="PANTHER" id="PTHR42884">
    <property type="entry name" value="PROPROTEIN CONVERTASE SUBTILISIN/KEXIN-RELATED"/>
    <property type="match status" value="1"/>
</dbReference>
<feature type="compositionally biased region" description="Basic and acidic residues" evidence="5">
    <location>
        <begin position="231"/>
        <end position="242"/>
    </location>
</feature>
<evidence type="ECO:0000313" key="8">
    <source>
        <dbReference type="Proteomes" id="UP000645257"/>
    </source>
</evidence>
<feature type="active site" description="Charge relay system" evidence="4">
    <location>
        <position position="474"/>
    </location>
</feature>
<evidence type="ECO:0000259" key="6">
    <source>
        <dbReference type="Pfam" id="PF00082"/>
    </source>
</evidence>
<proteinExistence type="inferred from homology"/>
<comment type="caution">
    <text evidence="7">The sequence shown here is derived from an EMBL/GenBank/DDBJ whole genome shotgun (WGS) entry which is preliminary data.</text>
</comment>
<evidence type="ECO:0000256" key="1">
    <source>
        <dbReference type="ARBA" id="ARBA00022670"/>
    </source>
</evidence>
<dbReference type="EMBL" id="BMYX01000013">
    <property type="protein sequence ID" value="GGY19114.1"/>
    <property type="molecule type" value="Genomic_DNA"/>
</dbReference>
<dbReference type="SUPFAM" id="SSF52743">
    <property type="entry name" value="Subtilisin-like"/>
    <property type="match status" value="1"/>
</dbReference>
<dbReference type="InterPro" id="IPR023828">
    <property type="entry name" value="Peptidase_S8_Ser-AS"/>
</dbReference>
<sequence>MASLPASLRPWIALACCLQEALSAAPPPISASDGPPRQENRFMIRFKPGTGNSPACDPARFGSLARRTGWRLQLVRPMSGDTCVVRAEQDAMATPDTQTTLLAAIGNDPQVLVFEPDQRAILQAAPGADSRRAAYPINDPAYLHDAQWYLDDPNVGINAPAAWKITPGSPAVVVAILDNGVIRDHPELAGRLLAGYDMVELIDDKDMHNPDFAASCEWWRQEARRPDCRDFTAVDGDGRDPDAGDPGNWTTGPRMVQRFSNWHGTGVAGVIGARANNGKGIVGINWHSPLLPVRIAGRGARASDIIDGLRWAAGLPVPGAPRNPTPAQVANLSLAFGNAPCPQTLQRALDDAYADTGLRAFIAAAGNAAADAGGGWPSNCQGVISVAAIARNGSLTPYSNHGAAVTLSAPGSVQSPVTAPSTGSRAAGATGGLLTYFPQLSNCGTTAPIRHAADCPDPGEDDAPDTYHIADGTSLAAPMVAATVSLMLSANRSLTAAGIRHVLTSTARPFLPVSDCLARHTCGAGMLDAGRAVEVAARLPGGILYSRQRAAID</sequence>